<evidence type="ECO:0000313" key="1">
    <source>
        <dbReference type="EMBL" id="SHH50281.1"/>
    </source>
</evidence>
<dbReference type="OrthoDB" id="8459777at2"/>
<evidence type="ECO:0000313" key="2">
    <source>
        <dbReference type="Proteomes" id="UP000189796"/>
    </source>
</evidence>
<dbReference type="EMBL" id="LT670817">
    <property type="protein sequence ID" value="SHH50281.1"/>
    <property type="molecule type" value="Genomic_DNA"/>
</dbReference>
<dbReference type="Proteomes" id="UP000189796">
    <property type="component" value="Chromosome I"/>
</dbReference>
<sequence>MSIIPHLGTLGLAVALCLSTDRHQIDFKLTSPDGIQRLHQLWLVTYIDNAGQEVVAQAKLLTGEYAPLIAADAERLESVMEAAHGIAKARNLKMRLIKFTNRLDIEDIAP</sequence>
<organism evidence="1 2">
    <name type="scientific">Bradyrhizobium erythrophlei</name>
    <dbReference type="NCBI Taxonomy" id="1437360"/>
    <lineage>
        <taxon>Bacteria</taxon>
        <taxon>Pseudomonadati</taxon>
        <taxon>Pseudomonadota</taxon>
        <taxon>Alphaproteobacteria</taxon>
        <taxon>Hyphomicrobiales</taxon>
        <taxon>Nitrobacteraceae</taxon>
        <taxon>Bradyrhizobium</taxon>
    </lineage>
</organism>
<gene>
    <name evidence="1" type="ORF">SAMN05443248_5024</name>
</gene>
<reference evidence="1 2" key="1">
    <citation type="submission" date="2016-11" db="EMBL/GenBank/DDBJ databases">
        <authorList>
            <person name="Jaros S."/>
            <person name="Januszkiewicz K."/>
            <person name="Wedrychowicz H."/>
        </authorList>
    </citation>
    <scope>NUCLEOTIDE SEQUENCE [LARGE SCALE GENOMIC DNA]</scope>
    <source>
        <strain evidence="1 2">GAS138</strain>
    </source>
</reference>
<dbReference type="AlphaFoldDB" id="A0A1M5THZ7"/>
<proteinExistence type="predicted"/>
<dbReference type="RefSeq" id="WP_079603720.1">
    <property type="nucleotide sequence ID" value="NZ_LT670817.1"/>
</dbReference>
<protein>
    <submittedName>
        <fullName evidence="1">Uncharacterized protein</fullName>
    </submittedName>
</protein>
<accession>A0A1M5THZ7</accession>
<name>A0A1M5THZ7_9BRAD</name>